<dbReference type="AlphaFoldDB" id="A0A225DZT7"/>
<evidence type="ECO:0000313" key="4">
    <source>
        <dbReference type="Proteomes" id="UP000214646"/>
    </source>
</evidence>
<dbReference type="InterPro" id="IPR028994">
    <property type="entry name" value="Integrin_alpha_N"/>
</dbReference>
<dbReference type="Gene3D" id="2.130.10.130">
    <property type="entry name" value="Integrin alpha, N-terminal"/>
    <property type="match status" value="2"/>
</dbReference>
<dbReference type="SUPFAM" id="SSF69318">
    <property type="entry name" value="Integrin alpha N-terminal domain"/>
    <property type="match status" value="1"/>
</dbReference>
<comment type="caution">
    <text evidence="3">The sequence shown here is derived from an EMBL/GenBank/DDBJ whole genome shotgun (WGS) entry which is preliminary data.</text>
</comment>
<accession>A0A225DZT7</accession>
<evidence type="ECO:0000259" key="2">
    <source>
        <dbReference type="Pfam" id="PF07593"/>
    </source>
</evidence>
<keyword evidence="4" id="KW-1185">Reference proteome</keyword>
<dbReference type="EMBL" id="NIDE01000002">
    <property type="protein sequence ID" value="OWK45084.1"/>
    <property type="molecule type" value="Genomic_DNA"/>
</dbReference>
<organism evidence="3 4">
    <name type="scientific">Fimbriiglobus ruber</name>
    <dbReference type="NCBI Taxonomy" id="1908690"/>
    <lineage>
        <taxon>Bacteria</taxon>
        <taxon>Pseudomonadati</taxon>
        <taxon>Planctomycetota</taxon>
        <taxon>Planctomycetia</taxon>
        <taxon>Gemmatales</taxon>
        <taxon>Gemmataceae</taxon>
        <taxon>Fimbriiglobus</taxon>
    </lineage>
</organism>
<protein>
    <recommendedName>
        <fullName evidence="2">ASPIC/UnbV domain-containing protein</fullName>
    </recommendedName>
</protein>
<dbReference type="InterPro" id="IPR027039">
    <property type="entry name" value="Crtac1"/>
</dbReference>
<dbReference type="InterPro" id="IPR011519">
    <property type="entry name" value="UnbV_ASPIC"/>
</dbReference>
<evidence type="ECO:0000256" key="1">
    <source>
        <dbReference type="ARBA" id="ARBA00022729"/>
    </source>
</evidence>
<sequence>MTAAAGVDFTYHNGEDAGHFAIIESLGGGVALFDFDNDGLLDIFFPGGGRYEGKTVLGLPGRLYRNRGNWKFEDVTAKVGLAGPFQYSHGAAAFDYDNDGWIDLLVTGYNRLVLFHNEPDGAGGRRFVDVTAAAGLADHTWSTSAGWGDLDGDGFPEIYVSHYGDWGFETNHPTDCTYDGKTRDVCQPRKFKALQHLVYKNNRNGTFTDVTAKLNLRKDGKGVGVLVVDVDGDARPDVYTANDTDDKFLYLNRGKAGELALEEVGLLVGVARDDRGQPNGSMGVDAADYDRKGRPSFIVTNYESELPALYQNRSAGDRLHFLFASQTSGVAAVGGSYVGWGVGFLDYDLDGWEDLLMVNGHAIRFPTKVDRRQKPILLRNDHGRFADVTRDAGPYFQTPHNARGAAFGDLDNDGKTDVVVSHVNEPVVVLRNATPTADRHWLGLDLIGAKNRCVVGARVVVETPSGPQTRFAKGGGSYGSTNDRRMIVGLGADATIAKATVYWPYGKVQEYTGLTADGYWKLEEDVVAPRKTESK</sequence>
<reference evidence="4" key="1">
    <citation type="submission" date="2017-06" db="EMBL/GenBank/DDBJ databases">
        <title>Genome analysis of Fimbriiglobus ruber SP5, the first member of the order Planctomycetales with confirmed chitinolytic capability.</title>
        <authorList>
            <person name="Ravin N.V."/>
            <person name="Rakitin A.L."/>
            <person name="Ivanova A.A."/>
            <person name="Beletsky A.V."/>
            <person name="Kulichevskaya I.S."/>
            <person name="Mardanov A.V."/>
            <person name="Dedysh S.N."/>
        </authorList>
    </citation>
    <scope>NUCLEOTIDE SEQUENCE [LARGE SCALE GENOMIC DNA]</scope>
    <source>
        <strain evidence="4">SP5</strain>
    </source>
</reference>
<dbReference type="PANTHER" id="PTHR16026">
    <property type="entry name" value="CARTILAGE ACIDIC PROTEIN 1"/>
    <property type="match status" value="1"/>
</dbReference>
<dbReference type="Proteomes" id="UP000214646">
    <property type="component" value="Unassembled WGS sequence"/>
</dbReference>
<keyword evidence="1" id="KW-0732">Signal</keyword>
<proteinExistence type="predicted"/>
<feature type="domain" description="ASPIC/UnbV" evidence="2">
    <location>
        <begin position="455"/>
        <end position="519"/>
    </location>
</feature>
<dbReference type="Pfam" id="PF07593">
    <property type="entry name" value="UnbV_ASPIC"/>
    <property type="match status" value="1"/>
</dbReference>
<dbReference type="Pfam" id="PF13517">
    <property type="entry name" value="FG-GAP_3"/>
    <property type="match status" value="2"/>
</dbReference>
<dbReference type="InterPro" id="IPR013517">
    <property type="entry name" value="FG-GAP"/>
</dbReference>
<gene>
    <name evidence="3" type="ORF">FRUB_01415</name>
</gene>
<evidence type="ECO:0000313" key="3">
    <source>
        <dbReference type="EMBL" id="OWK45084.1"/>
    </source>
</evidence>
<dbReference type="PANTHER" id="PTHR16026:SF0">
    <property type="entry name" value="CARTILAGE ACIDIC PROTEIN 1"/>
    <property type="match status" value="1"/>
</dbReference>
<name>A0A225DZT7_9BACT</name>